<protein>
    <submittedName>
        <fullName evidence="1">Carbohydrate ABC transporter substrate-binding protein (CUT1 family)</fullName>
    </submittedName>
</protein>
<sequence>MINKTENKEEGCRKTAAAEKMRKAVSIMMAVVMMAMVTTGCANGGKSETEKNVSGEIVMKMPTYKAGENTGAKFFVPQVERFNEKYKGTYRIEIEQVPQESYNDKIKQLAQQKMLPTMVESGDKNWMREFIIPNKMSYDLGPWLDEHPEVKKVLISESLEYGTVENRVVAMPLAISKPVGLFYNSSMYTPSKNIRDMTFEEFSADLGDNKVALATGGPAFFTQLMFTAMIANEPGGAEVLKEGFTEKILNYNTPVFINAAEKLQKLAKNNGADNIISAAGPDAMNYFLSKKAAVIPNGPWFAAEFDPSKADKWSNGFNGEDVAADIYPGNVVISNLQETTWWISDAADDRQKEAALAFLEFMYSPEELEAALLAEGGVAPNLEYSEEFLEKQKENKVYSQLNAAMNEDTAYVVQVDQVMPTSLSSTEFGKIVIKLYDGSLTPEEFCQALTEKAMLSQQ</sequence>
<dbReference type="PANTHER" id="PTHR43649">
    <property type="entry name" value="ARABINOSE-BINDING PROTEIN-RELATED"/>
    <property type="match status" value="1"/>
</dbReference>
<organism evidence="1 2">
    <name type="scientific">Hungatella effluvii</name>
    <dbReference type="NCBI Taxonomy" id="1096246"/>
    <lineage>
        <taxon>Bacteria</taxon>
        <taxon>Bacillati</taxon>
        <taxon>Bacillota</taxon>
        <taxon>Clostridia</taxon>
        <taxon>Lachnospirales</taxon>
        <taxon>Lachnospiraceae</taxon>
        <taxon>Hungatella</taxon>
    </lineage>
</organism>
<dbReference type="Pfam" id="PF13416">
    <property type="entry name" value="SBP_bac_8"/>
    <property type="match status" value="1"/>
</dbReference>
<dbReference type="AlphaFoldDB" id="A0A2V3YDF7"/>
<dbReference type="GeneID" id="86063129"/>
<dbReference type="PANTHER" id="PTHR43649:SF12">
    <property type="entry name" value="DIACETYLCHITOBIOSE BINDING PROTEIN DASA"/>
    <property type="match status" value="1"/>
</dbReference>
<comment type="caution">
    <text evidence="1">The sequence shown here is derived from an EMBL/GenBank/DDBJ whole genome shotgun (WGS) entry which is preliminary data.</text>
</comment>
<proteinExistence type="predicted"/>
<dbReference type="RefSeq" id="WP_110324380.1">
    <property type="nucleotide sequence ID" value="NZ_QJKD01000011.1"/>
</dbReference>
<dbReference type="SUPFAM" id="SSF53850">
    <property type="entry name" value="Periplasmic binding protein-like II"/>
    <property type="match status" value="1"/>
</dbReference>
<dbReference type="Proteomes" id="UP000248057">
    <property type="component" value="Unassembled WGS sequence"/>
</dbReference>
<dbReference type="EMBL" id="QJKD01000011">
    <property type="protein sequence ID" value="PXX50739.1"/>
    <property type="molecule type" value="Genomic_DNA"/>
</dbReference>
<reference evidence="1 2" key="1">
    <citation type="submission" date="2018-05" db="EMBL/GenBank/DDBJ databases">
        <title>Genomic Encyclopedia of Type Strains, Phase IV (KMG-IV): sequencing the most valuable type-strain genomes for metagenomic binning, comparative biology and taxonomic classification.</title>
        <authorList>
            <person name="Goeker M."/>
        </authorList>
    </citation>
    <scope>NUCLEOTIDE SEQUENCE [LARGE SCALE GENOMIC DNA]</scope>
    <source>
        <strain evidence="1 2">DSM 24995</strain>
    </source>
</reference>
<name>A0A2V3YDF7_9FIRM</name>
<dbReference type="InterPro" id="IPR006059">
    <property type="entry name" value="SBP"/>
</dbReference>
<dbReference type="InterPro" id="IPR050490">
    <property type="entry name" value="Bact_solute-bd_prot1"/>
</dbReference>
<evidence type="ECO:0000313" key="1">
    <source>
        <dbReference type="EMBL" id="PXX50739.1"/>
    </source>
</evidence>
<gene>
    <name evidence="1" type="ORF">DFR60_11130</name>
</gene>
<evidence type="ECO:0000313" key="2">
    <source>
        <dbReference type="Proteomes" id="UP000248057"/>
    </source>
</evidence>
<keyword evidence="2" id="KW-1185">Reference proteome</keyword>
<dbReference type="Gene3D" id="3.40.190.10">
    <property type="entry name" value="Periplasmic binding protein-like II"/>
    <property type="match status" value="1"/>
</dbReference>
<accession>A0A2V3YDF7</accession>